<dbReference type="PROSITE" id="PS00061">
    <property type="entry name" value="ADH_SHORT"/>
    <property type="match status" value="1"/>
</dbReference>
<dbReference type="GO" id="GO:0005783">
    <property type="term" value="C:endoplasmic reticulum"/>
    <property type="evidence" value="ECO:0007669"/>
    <property type="project" value="TreeGrafter"/>
</dbReference>
<dbReference type="EMBL" id="MDYN01000127">
    <property type="protein sequence ID" value="OQD76291.1"/>
    <property type="molecule type" value="Genomic_DNA"/>
</dbReference>
<evidence type="ECO:0000313" key="6">
    <source>
        <dbReference type="Proteomes" id="UP000191672"/>
    </source>
</evidence>
<dbReference type="Proteomes" id="UP000191672">
    <property type="component" value="Unassembled WGS sequence"/>
</dbReference>
<evidence type="ECO:0000256" key="3">
    <source>
        <dbReference type="ARBA" id="ARBA00023002"/>
    </source>
</evidence>
<dbReference type="CDD" id="cd05374">
    <property type="entry name" value="17beta-HSD-like_SDR_c"/>
    <property type="match status" value="1"/>
</dbReference>
<dbReference type="PRINTS" id="PR00080">
    <property type="entry name" value="SDRFAMILY"/>
</dbReference>
<dbReference type="InterPro" id="IPR036291">
    <property type="entry name" value="NAD(P)-bd_dom_sf"/>
</dbReference>
<dbReference type="SUPFAM" id="SSF51735">
    <property type="entry name" value="NAD(P)-binding Rossmann-fold domains"/>
    <property type="match status" value="1"/>
</dbReference>
<dbReference type="GO" id="GO:0000140">
    <property type="term" value="F:acylglycerone-phosphate reductase (NADP+) activity"/>
    <property type="evidence" value="ECO:0007669"/>
    <property type="project" value="TreeGrafter"/>
</dbReference>
<evidence type="ECO:0000256" key="2">
    <source>
        <dbReference type="ARBA" id="ARBA00022857"/>
    </source>
</evidence>
<sequence length="288" mass="31087">MARTVLITGCSEGGMGAALAKEFHQQGDRVFATARNVSKMTSLKAMGIETLILDVTSEDSIQACISQVSSVTGGSLDILVNNAGKGLCMPAMDLSIQEAKEVFDLNFWAILRMSQVCLPLLQQAARAHGHALLVNQTSVSSVLGAPFWSAYNTSKAAAAMLIQNMRLELAPFDIKVIDLKTGGVNTNIHDNDPVCHLPSSSPYTVLQREIEKFSTGDMNSAGQEPGVWAKNVVSDLKKHNPSNIIWRGKSSTQIWLASHLPITTLDSTMKKVASLDVLEKKIHGKTLQ</sequence>
<dbReference type="PANTHER" id="PTHR44169:SF6">
    <property type="entry name" value="NADPH-DEPENDENT 1-ACYLDIHYDROXYACETONE PHOSPHATE REDUCTASE"/>
    <property type="match status" value="1"/>
</dbReference>
<protein>
    <submittedName>
        <fullName evidence="5">Uncharacterized protein</fullName>
    </submittedName>
</protein>
<keyword evidence="6" id="KW-1185">Reference proteome</keyword>
<comment type="similarity">
    <text evidence="1 4">Belongs to the short-chain dehydrogenases/reductases (SDR) family.</text>
</comment>
<dbReference type="GO" id="GO:0019433">
    <property type="term" value="P:triglyceride catabolic process"/>
    <property type="evidence" value="ECO:0007669"/>
    <property type="project" value="TreeGrafter"/>
</dbReference>
<dbReference type="InterPro" id="IPR002347">
    <property type="entry name" value="SDR_fam"/>
</dbReference>
<comment type="caution">
    <text evidence="5">The sequence shown here is derived from an EMBL/GenBank/DDBJ whole genome shotgun (WGS) entry which is preliminary data.</text>
</comment>
<evidence type="ECO:0000256" key="1">
    <source>
        <dbReference type="ARBA" id="ARBA00006484"/>
    </source>
</evidence>
<evidence type="ECO:0000256" key="4">
    <source>
        <dbReference type="RuleBase" id="RU000363"/>
    </source>
</evidence>
<dbReference type="Pfam" id="PF00106">
    <property type="entry name" value="adh_short"/>
    <property type="match status" value="1"/>
</dbReference>
<dbReference type="GO" id="GO:0006654">
    <property type="term" value="P:phosphatidic acid biosynthetic process"/>
    <property type="evidence" value="ECO:0007669"/>
    <property type="project" value="TreeGrafter"/>
</dbReference>
<reference evidence="6" key="1">
    <citation type="journal article" date="2017" name="Nat. Microbiol.">
        <title>Global analysis of biosynthetic gene clusters reveals vast potential of secondary metabolite production in Penicillium species.</title>
        <authorList>
            <person name="Nielsen J.C."/>
            <person name="Grijseels S."/>
            <person name="Prigent S."/>
            <person name="Ji B."/>
            <person name="Dainat J."/>
            <person name="Nielsen K.F."/>
            <person name="Frisvad J.C."/>
            <person name="Workman M."/>
            <person name="Nielsen J."/>
        </authorList>
    </citation>
    <scope>NUCLEOTIDE SEQUENCE [LARGE SCALE GENOMIC DNA]</scope>
    <source>
        <strain evidence="6">IBT 31811</strain>
    </source>
</reference>
<organism evidence="5 6">
    <name type="scientific">Penicillium antarcticum</name>
    <dbReference type="NCBI Taxonomy" id="416450"/>
    <lineage>
        <taxon>Eukaryota</taxon>
        <taxon>Fungi</taxon>
        <taxon>Dikarya</taxon>
        <taxon>Ascomycota</taxon>
        <taxon>Pezizomycotina</taxon>
        <taxon>Eurotiomycetes</taxon>
        <taxon>Eurotiomycetidae</taxon>
        <taxon>Eurotiales</taxon>
        <taxon>Aspergillaceae</taxon>
        <taxon>Penicillium</taxon>
    </lineage>
</organism>
<gene>
    <name evidence="5" type="ORF">PENANT_c127G06394</name>
</gene>
<accession>A0A1V6PH10</accession>
<dbReference type="Gene3D" id="3.40.50.720">
    <property type="entry name" value="NAD(P)-binding Rossmann-like Domain"/>
    <property type="match status" value="1"/>
</dbReference>
<dbReference type="AlphaFoldDB" id="A0A1V6PH10"/>
<dbReference type="PANTHER" id="PTHR44169">
    <property type="entry name" value="NADPH-DEPENDENT 1-ACYLDIHYDROXYACETONE PHOSPHATE REDUCTASE"/>
    <property type="match status" value="1"/>
</dbReference>
<keyword evidence="2" id="KW-0521">NADP</keyword>
<dbReference type="GO" id="GO:0004806">
    <property type="term" value="F:triacylglycerol lipase activity"/>
    <property type="evidence" value="ECO:0007669"/>
    <property type="project" value="TreeGrafter"/>
</dbReference>
<dbReference type="InterPro" id="IPR020904">
    <property type="entry name" value="Sc_DH/Rdtase_CS"/>
</dbReference>
<evidence type="ECO:0000313" key="5">
    <source>
        <dbReference type="EMBL" id="OQD76291.1"/>
    </source>
</evidence>
<dbReference type="GO" id="GO:0005811">
    <property type="term" value="C:lipid droplet"/>
    <property type="evidence" value="ECO:0007669"/>
    <property type="project" value="TreeGrafter"/>
</dbReference>
<dbReference type="PRINTS" id="PR00081">
    <property type="entry name" value="GDHRDH"/>
</dbReference>
<keyword evidence="3" id="KW-0560">Oxidoreductase</keyword>
<dbReference type="STRING" id="416450.A0A1V6PH10"/>
<proteinExistence type="inferred from homology"/>
<name>A0A1V6PH10_9EURO</name>